<evidence type="ECO:0000256" key="1">
    <source>
        <dbReference type="ARBA" id="ARBA00004651"/>
    </source>
</evidence>
<accession>A0A7C1E8X1</accession>
<protein>
    <submittedName>
        <fullName evidence="11">Mechanosensitive ion channel family protein</fullName>
    </submittedName>
</protein>
<dbReference type="Pfam" id="PF21082">
    <property type="entry name" value="MS_channel_3rd"/>
    <property type="match status" value="1"/>
</dbReference>
<dbReference type="Pfam" id="PF21088">
    <property type="entry name" value="MS_channel_1st"/>
    <property type="match status" value="1"/>
</dbReference>
<organism evidence="11">
    <name type="scientific">Fervidicoccus fontis</name>
    <dbReference type="NCBI Taxonomy" id="683846"/>
    <lineage>
        <taxon>Archaea</taxon>
        <taxon>Thermoproteota</taxon>
        <taxon>Thermoprotei</taxon>
        <taxon>Fervidicoccales</taxon>
        <taxon>Fervidicoccaceae</taxon>
        <taxon>Fervidicoccus</taxon>
    </lineage>
</organism>
<dbReference type="InterPro" id="IPR045275">
    <property type="entry name" value="MscS_archaea/bacteria_type"/>
</dbReference>
<dbReference type="Gene3D" id="2.30.30.60">
    <property type="match status" value="1"/>
</dbReference>
<dbReference type="InterPro" id="IPR011066">
    <property type="entry name" value="MscS_channel_C_sf"/>
</dbReference>
<proteinExistence type="inferred from homology"/>
<keyword evidence="5 7" id="KW-1133">Transmembrane helix</keyword>
<evidence type="ECO:0000259" key="9">
    <source>
        <dbReference type="Pfam" id="PF21082"/>
    </source>
</evidence>
<keyword evidence="4 7" id="KW-0812">Transmembrane</keyword>
<reference evidence="11" key="1">
    <citation type="journal article" date="2020" name="mSystems">
        <title>Genome- and Community-Level Interaction Insights into Carbon Utilization and Element Cycling Functions of Hydrothermarchaeota in Hydrothermal Sediment.</title>
        <authorList>
            <person name="Zhou Z."/>
            <person name="Liu Y."/>
            <person name="Xu W."/>
            <person name="Pan J."/>
            <person name="Luo Z.H."/>
            <person name="Li M."/>
        </authorList>
    </citation>
    <scope>NUCLEOTIDE SEQUENCE [LARGE SCALE GENOMIC DNA]</scope>
    <source>
        <strain evidence="11">SpSt-123</strain>
    </source>
</reference>
<evidence type="ECO:0000256" key="7">
    <source>
        <dbReference type="SAM" id="Phobius"/>
    </source>
</evidence>
<comment type="similarity">
    <text evidence="2">Belongs to the MscS (TC 1.A.23) family.</text>
</comment>
<feature type="transmembrane region" description="Helical" evidence="7">
    <location>
        <begin position="57"/>
        <end position="81"/>
    </location>
</feature>
<dbReference type="InterPro" id="IPR023408">
    <property type="entry name" value="MscS_beta-dom_sf"/>
</dbReference>
<dbReference type="InterPro" id="IPR049142">
    <property type="entry name" value="MS_channel_1st"/>
</dbReference>
<gene>
    <name evidence="11" type="ORF">ENO04_00530</name>
</gene>
<name>A0A7C1E8X1_9CREN</name>
<dbReference type="SUPFAM" id="SSF50182">
    <property type="entry name" value="Sm-like ribonucleoproteins"/>
    <property type="match status" value="1"/>
</dbReference>
<dbReference type="PANTHER" id="PTHR30221:SF20">
    <property type="entry name" value="SMALL-CONDUCTANCE MECHANOSENSITIVE CHANNEL"/>
    <property type="match status" value="1"/>
</dbReference>
<evidence type="ECO:0000256" key="6">
    <source>
        <dbReference type="ARBA" id="ARBA00023136"/>
    </source>
</evidence>
<feature type="domain" description="Mechanosensitive ion channel MscS C-terminal" evidence="9">
    <location>
        <begin position="168"/>
        <end position="250"/>
    </location>
</feature>
<dbReference type="SUPFAM" id="SSF82689">
    <property type="entry name" value="Mechanosensitive channel protein MscS (YggB), C-terminal domain"/>
    <property type="match status" value="1"/>
</dbReference>
<feature type="domain" description="Mechanosensitive ion channel MscS" evidence="8">
    <location>
        <begin position="97"/>
        <end position="161"/>
    </location>
</feature>
<dbReference type="AlphaFoldDB" id="A0A7C1E8X1"/>
<dbReference type="InterPro" id="IPR011014">
    <property type="entry name" value="MscS_channel_TM-2"/>
</dbReference>
<dbReference type="InterPro" id="IPR010920">
    <property type="entry name" value="LSM_dom_sf"/>
</dbReference>
<dbReference type="Gene3D" id="1.10.287.1260">
    <property type="match status" value="1"/>
</dbReference>
<evidence type="ECO:0000256" key="4">
    <source>
        <dbReference type="ARBA" id="ARBA00022692"/>
    </source>
</evidence>
<dbReference type="GO" id="GO:0005886">
    <property type="term" value="C:plasma membrane"/>
    <property type="evidence" value="ECO:0007669"/>
    <property type="project" value="UniProtKB-SubCell"/>
</dbReference>
<evidence type="ECO:0000259" key="10">
    <source>
        <dbReference type="Pfam" id="PF21088"/>
    </source>
</evidence>
<evidence type="ECO:0000256" key="2">
    <source>
        <dbReference type="ARBA" id="ARBA00008017"/>
    </source>
</evidence>
<dbReference type="InterPro" id="IPR006685">
    <property type="entry name" value="MscS_channel_2nd"/>
</dbReference>
<dbReference type="PANTHER" id="PTHR30221">
    <property type="entry name" value="SMALL-CONDUCTANCE MECHANOSENSITIVE CHANNEL"/>
    <property type="match status" value="1"/>
</dbReference>
<evidence type="ECO:0000256" key="5">
    <source>
        <dbReference type="ARBA" id="ARBA00022989"/>
    </source>
</evidence>
<feature type="transmembrane region" description="Helical" evidence="7">
    <location>
        <begin position="6"/>
        <end position="28"/>
    </location>
</feature>
<evidence type="ECO:0000259" key="8">
    <source>
        <dbReference type="Pfam" id="PF00924"/>
    </source>
</evidence>
<dbReference type="SUPFAM" id="SSF82861">
    <property type="entry name" value="Mechanosensitive channel protein MscS (YggB), transmembrane region"/>
    <property type="match status" value="1"/>
</dbReference>
<dbReference type="Pfam" id="PF00924">
    <property type="entry name" value="MS_channel_2nd"/>
    <property type="match status" value="1"/>
</dbReference>
<comment type="caution">
    <text evidence="11">The sequence shown here is derived from an EMBL/GenBank/DDBJ whole genome shotgun (WGS) entry which is preliminary data.</text>
</comment>
<feature type="domain" description="Mechanosensitive ion channel transmembrane helices 2/3" evidence="10">
    <location>
        <begin position="54"/>
        <end position="94"/>
    </location>
</feature>
<comment type="subcellular location">
    <subcellularLocation>
        <location evidence="1">Cell membrane</location>
        <topology evidence="1">Multi-pass membrane protein</topology>
    </subcellularLocation>
</comment>
<dbReference type="EMBL" id="DSDY01000020">
    <property type="protein sequence ID" value="HDS10101.1"/>
    <property type="molecule type" value="Genomic_DNA"/>
</dbReference>
<keyword evidence="6 7" id="KW-0472">Membrane</keyword>
<keyword evidence="3" id="KW-1003">Cell membrane</keyword>
<sequence length="265" mass="29273">MLEVILAYWAYVKKIAVFSIIVIFFYLVAKLASNRILKARFIGDINYLKSLARITKLSLVIIGILIGLASIGVSLSGLLAAAGFTGIVVGLAAQQTLGHLIAGLTLLFEGRARIGDVVKINDFWGTIESISLLSTQVRLFTGELLTVPNQTLMSSLLTNASNLKARRIDLDIGISYLSSIDKARDVIIGYLRRHPYVLAYPEPRVFIDSLGESSVNLRVMLWVPASKWFDVRGSIIGELKNELEKNGIEIPFPQRVVWLKQAEKS</sequence>
<dbReference type="InterPro" id="IPR049278">
    <property type="entry name" value="MS_channel_C"/>
</dbReference>
<evidence type="ECO:0000313" key="11">
    <source>
        <dbReference type="EMBL" id="HDS10101.1"/>
    </source>
</evidence>
<evidence type="ECO:0000256" key="3">
    <source>
        <dbReference type="ARBA" id="ARBA00022475"/>
    </source>
</evidence>
<dbReference type="GO" id="GO:0008381">
    <property type="term" value="F:mechanosensitive monoatomic ion channel activity"/>
    <property type="evidence" value="ECO:0007669"/>
    <property type="project" value="InterPro"/>
</dbReference>
<dbReference type="Gene3D" id="3.30.70.100">
    <property type="match status" value="1"/>
</dbReference>